<evidence type="ECO:0000313" key="10">
    <source>
        <dbReference type="Proteomes" id="UP001143307"/>
    </source>
</evidence>
<dbReference type="InterPro" id="IPR006091">
    <property type="entry name" value="Acyl-CoA_Oxase/DH_mid-dom"/>
</dbReference>
<comment type="cofactor">
    <cofactor evidence="1 5">
        <name>FAD</name>
        <dbReference type="ChEBI" id="CHEBI:57692"/>
    </cofactor>
</comment>
<gene>
    <name evidence="9" type="ORF">EYC87_02935</name>
</gene>
<evidence type="ECO:0000256" key="3">
    <source>
        <dbReference type="ARBA" id="ARBA00022630"/>
    </source>
</evidence>
<dbReference type="InterPro" id="IPR013786">
    <property type="entry name" value="AcylCoA_DH/ox_N"/>
</dbReference>
<dbReference type="Proteomes" id="UP001143307">
    <property type="component" value="Unassembled WGS sequence"/>
</dbReference>
<dbReference type="Gene3D" id="2.40.110.10">
    <property type="entry name" value="Butyryl-CoA Dehydrogenase, subunit A, domain 2"/>
    <property type="match status" value="1"/>
</dbReference>
<dbReference type="PROSITE" id="PS00072">
    <property type="entry name" value="ACYL_COA_DH_1"/>
    <property type="match status" value="1"/>
</dbReference>
<dbReference type="SUPFAM" id="SSF56645">
    <property type="entry name" value="Acyl-CoA dehydrogenase NM domain-like"/>
    <property type="match status" value="1"/>
</dbReference>
<dbReference type="InterPro" id="IPR009100">
    <property type="entry name" value="AcylCoA_DH/oxidase_NM_dom_sf"/>
</dbReference>
<dbReference type="SUPFAM" id="SSF47203">
    <property type="entry name" value="Acyl-CoA dehydrogenase C-terminal domain-like"/>
    <property type="match status" value="1"/>
</dbReference>
<dbReference type="InterPro" id="IPR006089">
    <property type="entry name" value="Acyl-CoA_DH_CS"/>
</dbReference>
<evidence type="ECO:0000313" key="9">
    <source>
        <dbReference type="EMBL" id="MCX2972545.1"/>
    </source>
</evidence>
<feature type="domain" description="Acyl-CoA oxidase/dehydrogenase middle" evidence="7">
    <location>
        <begin position="126"/>
        <end position="222"/>
    </location>
</feature>
<dbReference type="InterPro" id="IPR036250">
    <property type="entry name" value="AcylCo_DH-like_C"/>
</dbReference>
<proteinExistence type="inferred from homology"/>
<dbReference type="Pfam" id="PF02771">
    <property type="entry name" value="Acyl-CoA_dh_N"/>
    <property type="match status" value="1"/>
</dbReference>
<evidence type="ECO:0000259" key="8">
    <source>
        <dbReference type="Pfam" id="PF02771"/>
    </source>
</evidence>
<feature type="domain" description="Acyl-CoA dehydrogenase/oxidase C-terminal" evidence="6">
    <location>
        <begin position="235"/>
        <end position="382"/>
    </location>
</feature>
<comment type="similarity">
    <text evidence="2 5">Belongs to the acyl-CoA dehydrogenase family.</text>
</comment>
<accession>A0ABT3SSB7</accession>
<dbReference type="Gene3D" id="1.20.140.10">
    <property type="entry name" value="Butyryl-CoA Dehydrogenase, subunit A, domain 3"/>
    <property type="match status" value="1"/>
</dbReference>
<dbReference type="PANTHER" id="PTHR43884:SF12">
    <property type="entry name" value="ISOVALERYL-COA DEHYDROGENASE, MITOCHONDRIAL-RELATED"/>
    <property type="match status" value="1"/>
</dbReference>
<feature type="domain" description="Acyl-CoA dehydrogenase/oxidase N-terminal" evidence="8">
    <location>
        <begin position="9"/>
        <end position="122"/>
    </location>
</feature>
<dbReference type="Pfam" id="PF00441">
    <property type="entry name" value="Acyl-CoA_dh_1"/>
    <property type="match status" value="1"/>
</dbReference>
<protein>
    <submittedName>
        <fullName evidence="9">Acyl-CoA dehydrogenase</fullName>
    </submittedName>
</protein>
<dbReference type="InterPro" id="IPR009075">
    <property type="entry name" value="AcylCo_DH/oxidase_C"/>
</dbReference>
<evidence type="ECO:0000259" key="7">
    <source>
        <dbReference type="Pfam" id="PF02770"/>
    </source>
</evidence>
<evidence type="ECO:0000256" key="5">
    <source>
        <dbReference type="RuleBase" id="RU362125"/>
    </source>
</evidence>
<keyword evidence="3 5" id="KW-0285">Flavoprotein</keyword>
<name>A0ABT3SSB7_9GAMM</name>
<keyword evidence="5" id="KW-0560">Oxidoreductase</keyword>
<dbReference type="Gene3D" id="1.10.540.10">
    <property type="entry name" value="Acyl-CoA dehydrogenase/oxidase, N-terminal domain"/>
    <property type="match status" value="1"/>
</dbReference>
<dbReference type="RefSeq" id="WP_279251541.1">
    <property type="nucleotide sequence ID" value="NZ_SHNP01000001.1"/>
</dbReference>
<evidence type="ECO:0000259" key="6">
    <source>
        <dbReference type="Pfam" id="PF00441"/>
    </source>
</evidence>
<dbReference type="PANTHER" id="PTHR43884">
    <property type="entry name" value="ACYL-COA DEHYDROGENASE"/>
    <property type="match status" value="1"/>
</dbReference>
<keyword evidence="10" id="KW-1185">Reference proteome</keyword>
<reference evidence="9" key="1">
    <citation type="submission" date="2019-02" db="EMBL/GenBank/DDBJ databases">
        <authorList>
            <person name="Li S.-H."/>
        </authorList>
    </citation>
    <scope>NUCLEOTIDE SEQUENCE</scope>
    <source>
        <strain evidence="9">IMCC8485</strain>
    </source>
</reference>
<comment type="caution">
    <text evidence="9">The sequence shown here is derived from an EMBL/GenBank/DDBJ whole genome shotgun (WGS) entry which is preliminary data.</text>
</comment>
<organism evidence="9 10">
    <name type="scientific">Candidatus Seongchinamella marina</name>
    <dbReference type="NCBI Taxonomy" id="2518990"/>
    <lineage>
        <taxon>Bacteria</taxon>
        <taxon>Pseudomonadati</taxon>
        <taxon>Pseudomonadota</taxon>
        <taxon>Gammaproteobacteria</taxon>
        <taxon>Cellvibrionales</taxon>
        <taxon>Halieaceae</taxon>
        <taxon>Seongchinamella</taxon>
    </lineage>
</organism>
<dbReference type="Pfam" id="PF02770">
    <property type="entry name" value="Acyl-CoA_dh_M"/>
    <property type="match status" value="1"/>
</dbReference>
<dbReference type="InterPro" id="IPR046373">
    <property type="entry name" value="Acyl-CoA_Oxase/DH_mid-dom_sf"/>
</dbReference>
<evidence type="ECO:0000256" key="4">
    <source>
        <dbReference type="ARBA" id="ARBA00022827"/>
    </source>
</evidence>
<keyword evidence="4 5" id="KW-0274">FAD</keyword>
<dbReference type="EMBL" id="SHNP01000001">
    <property type="protein sequence ID" value="MCX2972545.1"/>
    <property type="molecule type" value="Genomic_DNA"/>
</dbReference>
<sequence>MMTAMDAQSEEANLLRDMIGRFCETEVDPFYDQWERDEVLPRDIWFKLGAAGFLCVDIPEAYGGAGGTFDMSMVINAEFSRRGYPSLGGNMTVHSDIVAHYLLNHGTEEQKQHYLPIMVSGECIGAVAMTEPGAGSDLQGVRTSARGDGDDWIINGSKTFITNGQLCDMVVTVARTDPDAPGSRGLSLFMVDTNKTGFSRGRNLEKLGLHAADTSELFYQDVRLPATALLGELHRGFIALMQELPRERLALAVGAVAAMEGALSMTVDYVKEREAFGAPLSKLQNTRFKMAEMQTEYRLNNAFVNECIDKYNAGELDAATASMAKYATTEAQCRVVDGCLQMFGGYGYMREYPISRAYADARIQRIYGGTSEIMQELVARDVLDG</sequence>
<evidence type="ECO:0000256" key="1">
    <source>
        <dbReference type="ARBA" id="ARBA00001974"/>
    </source>
</evidence>
<dbReference type="PROSITE" id="PS00073">
    <property type="entry name" value="ACYL_COA_DH_2"/>
    <property type="match status" value="1"/>
</dbReference>
<evidence type="ECO:0000256" key="2">
    <source>
        <dbReference type="ARBA" id="ARBA00009347"/>
    </source>
</evidence>
<dbReference type="InterPro" id="IPR037069">
    <property type="entry name" value="AcylCoA_DH/ox_N_sf"/>
</dbReference>